<proteinExistence type="predicted"/>
<dbReference type="OrthoDB" id="5154252at2759"/>
<dbReference type="AlphaFoldDB" id="A0A9P8VTS2"/>
<comment type="caution">
    <text evidence="2">The sequence shown here is derived from an EMBL/GenBank/DDBJ whole genome shotgun (WGS) entry which is preliminary data.</text>
</comment>
<evidence type="ECO:0000313" key="2">
    <source>
        <dbReference type="EMBL" id="KAH6871693.1"/>
    </source>
</evidence>
<name>A0A9P8VTS2_9HYPO</name>
<protein>
    <submittedName>
        <fullName evidence="2">Uncharacterized protein</fullName>
    </submittedName>
</protein>
<organism evidence="2 3">
    <name type="scientific">Thelonectria olida</name>
    <dbReference type="NCBI Taxonomy" id="1576542"/>
    <lineage>
        <taxon>Eukaryota</taxon>
        <taxon>Fungi</taxon>
        <taxon>Dikarya</taxon>
        <taxon>Ascomycota</taxon>
        <taxon>Pezizomycotina</taxon>
        <taxon>Sordariomycetes</taxon>
        <taxon>Hypocreomycetidae</taxon>
        <taxon>Hypocreales</taxon>
        <taxon>Nectriaceae</taxon>
        <taxon>Thelonectria</taxon>
    </lineage>
</organism>
<keyword evidence="3" id="KW-1185">Reference proteome</keyword>
<feature type="region of interest" description="Disordered" evidence="1">
    <location>
        <begin position="142"/>
        <end position="163"/>
    </location>
</feature>
<gene>
    <name evidence="2" type="ORF">B0T10DRAFT_590674</name>
</gene>
<dbReference type="EMBL" id="JAGPYM010000051">
    <property type="protein sequence ID" value="KAH6871693.1"/>
    <property type="molecule type" value="Genomic_DNA"/>
</dbReference>
<sequence>MAKTSANMPLSYSNNNSISVPWHSGINNPGYEQLLADYGLSQIWVILRLKQVDGHVEPSSGQDLPMGAVQQNEEARRKTKVRKSGPSLLSKTQQLGKLGNVFALCVYWDPTKCRYAYAMHIPKNGRVPKMDSIANRLISARPSQRERRMTRSVRKDAAPKQPATDEIAVEVDGDQVVGFISQDDDEISMAALEPRATHTSPESQPDRGLHENPTESIFVLQPPTAGMRLLTLGGSNAANSLQFLRSLQRSIGLNSMPLRDHFDGVSGSGIGIYFVVTAFTGGWSLSDCGYHLALRAKENVPEYLESGSVTAAMPASWTLHLGSTGAWQAGSTN</sequence>
<dbReference type="Proteomes" id="UP000777438">
    <property type="component" value="Unassembled WGS sequence"/>
</dbReference>
<accession>A0A9P8VTS2</accession>
<feature type="region of interest" description="Disordered" evidence="1">
    <location>
        <begin position="57"/>
        <end position="87"/>
    </location>
</feature>
<evidence type="ECO:0000313" key="3">
    <source>
        <dbReference type="Proteomes" id="UP000777438"/>
    </source>
</evidence>
<feature type="compositionally biased region" description="Basic and acidic residues" evidence="1">
    <location>
        <begin position="143"/>
        <end position="158"/>
    </location>
</feature>
<reference evidence="2 3" key="1">
    <citation type="journal article" date="2021" name="Nat. Commun.">
        <title>Genetic determinants of endophytism in the Arabidopsis root mycobiome.</title>
        <authorList>
            <person name="Mesny F."/>
            <person name="Miyauchi S."/>
            <person name="Thiergart T."/>
            <person name="Pickel B."/>
            <person name="Atanasova L."/>
            <person name="Karlsson M."/>
            <person name="Huettel B."/>
            <person name="Barry K.W."/>
            <person name="Haridas S."/>
            <person name="Chen C."/>
            <person name="Bauer D."/>
            <person name="Andreopoulos W."/>
            <person name="Pangilinan J."/>
            <person name="LaButti K."/>
            <person name="Riley R."/>
            <person name="Lipzen A."/>
            <person name="Clum A."/>
            <person name="Drula E."/>
            <person name="Henrissat B."/>
            <person name="Kohler A."/>
            <person name="Grigoriev I.V."/>
            <person name="Martin F.M."/>
            <person name="Hacquard S."/>
        </authorList>
    </citation>
    <scope>NUCLEOTIDE SEQUENCE [LARGE SCALE GENOMIC DNA]</scope>
    <source>
        <strain evidence="2 3">MPI-CAGE-CH-0241</strain>
    </source>
</reference>
<evidence type="ECO:0000256" key="1">
    <source>
        <dbReference type="SAM" id="MobiDB-lite"/>
    </source>
</evidence>